<proteinExistence type="predicted"/>
<dbReference type="SUPFAM" id="SSF55729">
    <property type="entry name" value="Acyl-CoA N-acyltransferases (Nat)"/>
    <property type="match status" value="1"/>
</dbReference>
<dbReference type="Gene3D" id="3.40.630.30">
    <property type="match status" value="1"/>
</dbReference>
<keyword evidence="3" id="KW-1185">Reference proteome</keyword>
<dbReference type="Proteomes" id="UP000274271">
    <property type="component" value="Unassembled WGS sequence"/>
</dbReference>
<accession>A0A3P1CP32</accession>
<dbReference type="EMBL" id="RQJP01000002">
    <property type="protein sequence ID" value="RRB14978.1"/>
    <property type="molecule type" value="Genomic_DNA"/>
</dbReference>
<dbReference type="InterPro" id="IPR016181">
    <property type="entry name" value="Acyl_CoA_acyltransferase"/>
</dbReference>
<dbReference type="GO" id="GO:0016740">
    <property type="term" value="F:transferase activity"/>
    <property type="evidence" value="ECO:0007669"/>
    <property type="project" value="UniProtKB-KW"/>
</dbReference>
<dbReference type="OrthoDB" id="116151at2"/>
<gene>
    <name evidence="2" type="ORF">EHT87_10485</name>
</gene>
<dbReference type="RefSeq" id="WP_124906580.1">
    <property type="nucleotide sequence ID" value="NZ_RQJP01000002.1"/>
</dbReference>
<dbReference type="AlphaFoldDB" id="A0A3P1CP32"/>
<organism evidence="2 3">
    <name type="scientific">Larkinella knui</name>
    <dbReference type="NCBI Taxonomy" id="2025310"/>
    <lineage>
        <taxon>Bacteria</taxon>
        <taxon>Pseudomonadati</taxon>
        <taxon>Bacteroidota</taxon>
        <taxon>Cytophagia</taxon>
        <taxon>Cytophagales</taxon>
        <taxon>Spirosomataceae</taxon>
        <taxon>Larkinella</taxon>
    </lineage>
</organism>
<keyword evidence="2" id="KW-0808">Transferase</keyword>
<dbReference type="Pfam" id="PF13480">
    <property type="entry name" value="Acetyltransf_6"/>
    <property type="match status" value="1"/>
</dbReference>
<evidence type="ECO:0000313" key="3">
    <source>
        <dbReference type="Proteomes" id="UP000274271"/>
    </source>
</evidence>
<dbReference type="InterPro" id="IPR038740">
    <property type="entry name" value="BioF2-like_GNAT_dom"/>
</dbReference>
<name>A0A3P1CP32_9BACT</name>
<feature type="domain" description="BioF2-like acetyltransferase" evidence="1">
    <location>
        <begin position="163"/>
        <end position="268"/>
    </location>
</feature>
<reference evidence="2 3" key="1">
    <citation type="submission" date="2018-11" db="EMBL/GenBank/DDBJ databases">
        <authorList>
            <person name="Zhou Z."/>
            <person name="Wang G."/>
        </authorList>
    </citation>
    <scope>NUCLEOTIDE SEQUENCE [LARGE SCALE GENOMIC DNA]</scope>
    <source>
        <strain evidence="2 3">KCTC42998</strain>
    </source>
</reference>
<evidence type="ECO:0000313" key="2">
    <source>
        <dbReference type="EMBL" id="RRB14978.1"/>
    </source>
</evidence>
<sequence length="319" mass="36732">MLRYLARHQIDANAYDRCVALSPQRLIYAFSWYLDVVSPGWTALVEGDYERVMPLPVHKRYGVKAIIQPLFCHQLGLFSSFDTTDTATISRFLQALHQHVRYVPSYQFNAASSPLISHDSSQLIPLTNHVLNLQKPYSELAAAYSKDRKTNLKRGLQQVWEFVDTNDVIPLIDLFRTHNTAGIGRVAPRAYDQLQRLVKVLQDRQQVRIRVAMQNGRIEAGCLLVTDVNRVIHLFCAASPEGRKGNARTVILDQFIREYAGQPRWFDFESPEVENLAAFNRSFGAESEPYVRLVNNQLPDSVRFLQRIKKWLHRTLLPR</sequence>
<protein>
    <submittedName>
        <fullName evidence="2">GNAT family N-acetyltransferase</fullName>
    </submittedName>
</protein>
<comment type="caution">
    <text evidence="2">The sequence shown here is derived from an EMBL/GenBank/DDBJ whole genome shotgun (WGS) entry which is preliminary data.</text>
</comment>
<evidence type="ECO:0000259" key="1">
    <source>
        <dbReference type="Pfam" id="PF13480"/>
    </source>
</evidence>